<dbReference type="OrthoDB" id="4391260at2"/>
<dbReference type="PANTHER" id="PTHR37422:SF13">
    <property type="entry name" value="LIPOPOLYSACCHARIDE BIOSYNTHESIS PROTEIN PA4999-RELATED"/>
    <property type="match status" value="1"/>
</dbReference>
<comment type="caution">
    <text evidence="7">The sequence shown here is derived from an EMBL/GenBank/DDBJ whole genome shotgun (WGS) entry which is preliminary data.</text>
</comment>
<dbReference type="GO" id="GO:0016020">
    <property type="term" value="C:membrane"/>
    <property type="evidence" value="ECO:0007669"/>
    <property type="project" value="UniProtKB-SubCell"/>
</dbReference>
<evidence type="ECO:0000256" key="1">
    <source>
        <dbReference type="ARBA" id="ARBA00004141"/>
    </source>
</evidence>
<evidence type="ECO:0000313" key="8">
    <source>
        <dbReference type="Proteomes" id="UP000241899"/>
    </source>
</evidence>
<dbReference type="Proteomes" id="UP000241899">
    <property type="component" value="Unassembled WGS sequence"/>
</dbReference>
<dbReference type="EMBL" id="PZKF01000011">
    <property type="protein sequence ID" value="PTE18001.1"/>
    <property type="molecule type" value="Genomic_DNA"/>
</dbReference>
<dbReference type="InterPro" id="IPR051533">
    <property type="entry name" value="WaaL-like"/>
</dbReference>
<dbReference type="PANTHER" id="PTHR37422">
    <property type="entry name" value="TEICHURONIC ACID BIOSYNTHESIS PROTEIN TUAE"/>
    <property type="match status" value="1"/>
</dbReference>
<keyword evidence="3 5" id="KW-1133">Transmembrane helix</keyword>
<keyword evidence="8" id="KW-1185">Reference proteome</keyword>
<feature type="transmembrane region" description="Helical" evidence="5">
    <location>
        <begin position="120"/>
        <end position="139"/>
    </location>
</feature>
<feature type="transmembrane region" description="Helical" evidence="5">
    <location>
        <begin position="151"/>
        <end position="169"/>
    </location>
</feature>
<dbReference type="AlphaFoldDB" id="A0A2T4JJB0"/>
<keyword evidence="4 5" id="KW-0472">Membrane</keyword>
<feature type="transmembrane region" description="Helical" evidence="5">
    <location>
        <begin position="347"/>
        <end position="372"/>
    </location>
</feature>
<evidence type="ECO:0000313" key="7">
    <source>
        <dbReference type="EMBL" id="PTE18001.1"/>
    </source>
</evidence>
<proteinExistence type="predicted"/>
<dbReference type="RefSeq" id="WP_107324531.1">
    <property type="nucleotide sequence ID" value="NZ_NHSP01000078.1"/>
</dbReference>
<organism evidence="7 8">
    <name type="scientific">Phaeovulum veldkampii DSM 11550</name>
    <dbReference type="NCBI Taxonomy" id="1185920"/>
    <lineage>
        <taxon>Bacteria</taxon>
        <taxon>Pseudomonadati</taxon>
        <taxon>Pseudomonadota</taxon>
        <taxon>Alphaproteobacteria</taxon>
        <taxon>Rhodobacterales</taxon>
        <taxon>Paracoccaceae</taxon>
        <taxon>Phaeovulum</taxon>
    </lineage>
</organism>
<feature type="transmembrane region" description="Helical" evidence="5">
    <location>
        <begin position="68"/>
        <end position="87"/>
    </location>
</feature>
<comment type="subcellular location">
    <subcellularLocation>
        <location evidence="1">Membrane</location>
        <topology evidence="1">Multi-pass membrane protein</topology>
    </subcellularLocation>
</comment>
<protein>
    <recommendedName>
        <fullName evidence="6">O-antigen ligase-related domain-containing protein</fullName>
    </recommendedName>
</protein>
<feature type="transmembrane region" description="Helical" evidence="5">
    <location>
        <begin position="189"/>
        <end position="206"/>
    </location>
</feature>
<evidence type="ECO:0000256" key="4">
    <source>
        <dbReference type="ARBA" id="ARBA00023136"/>
    </source>
</evidence>
<evidence type="ECO:0000256" key="5">
    <source>
        <dbReference type="SAM" id="Phobius"/>
    </source>
</evidence>
<feature type="domain" description="O-antigen ligase-related" evidence="6">
    <location>
        <begin position="229"/>
        <end position="359"/>
    </location>
</feature>
<dbReference type="Pfam" id="PF04932">
    <property type="entry name" value="Wzy_C"/>
    <property type="match status" value="1"/>
</dbReference>
<accession>A0A2T4JJB0</accession>
<name>A0A2T4JJB0_9RHOB</name>
<evidence type="ECO:0000256" key="3">
    <source>
        <dbReference type="ARBA" id="ARBA00022989"/>
    </source>
</evidence>
<keyword evidence="2 5" id="KW-0812">Transmembrane</keyword>
<feature type="transmembrane region" description="Helical" evidence="5">
    <location>
        <begin position="266"/>
        <end position="284"/>
    </location>
</feature>
<feature type="transmembrane region" description="Helical" evidence="5">
    <location>
        <begin position="12"/>
        <end position="33"/>
    </location>
</feature>
<gene>
    <name evidence="7" type="ORF">C5F46_06385</name>
</gene>
<evidence type="ECO:0000259" key="6">
    <source>
        <dbReference type="Pfam" id="PF04932"/>
    </source>
</evidence>
<dbReference type="InterPro" id="IPR007016">
    <property type="entry name" value="O-antigen_ligase-rel_domated"/>
</dbReference>
<reference evidence="7 8" key="1">
    <citation type="submission" date="2018-03" db="EMBL/GenBank/DDBJ databases">
        <title>Rhodobacter veldkampii.</title>
        <authorList>
            <person name="Meyer T.E."/>
            <person name="Miller S."/>
            <person name="Lodha T."/>
            <person name="Gandham S."/>
            <person name="Chintalapati S."/>
            <person name="Chintalapati V.R."/>
        </authorList>
    </citation>
    <scope>NUCLEOTIDE SEQUENCE [LARGE SCALE GENOMIC DNA]</scope>
    <source>
        <strain evidence="7 8">DSM 11550</strain>
    </source>
</reference>
<sequence>MTRPAADLRAPWWRAAALPVALVALVLIMPLPLGGNRAAVWLASTAVCGLLVSALALRLVHAGRCLQIAALGDVIGPVLLALAFGMIQTLPLAPYLPAGWLALPDIGAALPRTISLVPEASLTGLLRLAGAVAFLALMLEVATAPQIARRIGWALFAAVVIHAVLALIAGPSGDARGGLAGPFANPNSFATFLGMGAVLGLALLPARGRNHPSRSGAAMMRRAGLWLCLGLVLLALLGTDSRMGVFATILGLAVVVAGQPRRLVTALGLGALLLGVLALSAGVLDRAVFLAEAVATRAEVYRQTLGLIAARPLAGYGLDAFAPAFELVHRPPLASTRLWDNAHSSYLTLWVELGLIAGSLPMLAALAVARRLLRQMRGAGPDAALPRAALAALILAAVHALVDFSLEIHANLLMLLALIALGLSQPSPEKRVHYTI</sequence>
<feature type="transmembrane region" description="Helical" evidence="5">
    <location>
        <begin position="218"/>
        <end position="237"/>
    </location>
</feature>
<evidence type="ECO:0000256" key="2">
    <source>
        <dbReference type="ARBA" id="ARBA00022692"/>
    </source>
</evidence>
<feature type="transmembrane region" description="Helical" evidence="5">
    <location>
        <begin position="39"/>
        <end position="61"/>
    </location>
</feature>